<keyword evidence="5" id="KW-1185">Reference proteome</keyword>
<protein>
    <submittedName>
        <fullName evidence="4">TP901 family phage tail tape measure protein</fullName>
    </submittedName>
</protein>
<evidence type="ECO:0000313" key="4">
    <source>
        <dbReference type="EMBL" id="MBA8794924.1"/>
    </source>
</evidence>
<dbReference type="PANTHER" id="PTHR37813">
    <property type="entry name" value="FELS-2 PROPHAGE PROTEIN"/>
    <property type="match status" value="1"/>
</dbReference>
<feature type="compositionally biased region" description="Basic and acidic residues" evidence="2">
    <location>
        <begin position="1207"/>
        <end position="1216"/>
    </location>
</feature>
<name>A0A7W3P6F4_9ACTN</name>
<feature type="domain" description="Phage tail tape measure protein" evidence="3">
    <location>
        <begin position="146"/>
        <end position="345"/>
    </location>
</feature>
<gene>
    <name evidence="4" type="ORF">FHX74_002552</name>
</gene>
<keyword evidence="1" id="KW-1188">Viral release from host cell</keyword>
<dbReference type="InterPro" id="IPR010090">
    <property type="entry name" value="Phage_tape_meas"/>
</dbReference>
<sequence>MAERSIVAKLRADISGLRAGLTQAQGEIRKTAAVADAANKTNAASALKAADAEKVRAAVRTQAAAAEVAASEKQLIAAQKYGKITSTVTAHRDTLDKVGRGFSVVGLAAAAGFGVAVKSAADFDQAMSGVASTGADARQNLSALRAEAVKAGAATKYSATDAAGGVEELLKAGVSAKDVLGGGLAGALNLAAAGNQSVGEAAETAASAMNQFQLRGSDVTHVADLLAQGAGTASGEVSDLAMALRQSGGVAKQYGLSIDETVESLALFAKQGYTGSDAGTSFKTMLQSLYAPVGSGAKALDKLGISAYDASGNIKDIGPLMDELNGALSGLSEGDRNQALSQIFGSDAIRVAPILLKAGSAGLKDMGAEFANFGTAAEVASTKMDNLNGDLETFRGSVETALIGAGSGGTKALRDLTQGATELVNEFNYLPAGAQHATLMGAAIVAAAGLGVGALIKLTTTAAATRAALIDLNSAGRLTALASAAGPAAIALVAVGAAGTGLDALGQKVASVDQVTDALRQLAKTGDDTALTLDTIGKTNAADAISDSLFQTTNRVSSLGEALAVSNVQQTTSLGKLQAGYETFREALIPGQQGLEKQREAITNVDTSLAKMVSGGSLDAAVTGYQRLLRASGKINSHDVQQFSAALSESGFNADQVSAILAGKLTPAAIANSTAVDGMTDAQREQTTAFSSAREALEALSRPLARTAEQNQQLASSLFDQGNAYQSTISAHSAYAASIDQASATLKANADYTNKAGTALSDNTAKGRENIDALNGLASAGKAYVSSLAAQGAGNAKIVGATKAVRAQFVKAAEDAGLTGKAARALADSYGLVPAKVTTEIDAFGLAVQKQEVEKFSTSLSKLPKEQQARIIAVWKKEGAQAALAELNKLDKKKASPKIDAQSNAPKVSKEAQGFMRAIKDVDPKIKTGDNTKSVAAAAQRYLDSIKGKNPRILTSAQLDAARSAKNLIDSIHSKSVSITTTHTTINNTISRVGKKAQVATGGYIQGPGTTTSDSIPALLSNKEFVVKASSTESIGVDRLQYMNATGRMPAFADGGLVGYASGGQVDYTTIRRLLTSSSNPLGEISAAARAMTLAAKAVKDANRAARVPTDRYNAAKRDYNRAVDARDELRSDHAEEQKRQKDRIAVLQKRAAATKGTTKADRDLTAARAKLAKLDREYSADLQKANDKVKARDKTRKSAQDAYNKAAEKSKAATDKLKDAQAKLLETQKALADSARQTSESFYGANGGQMAGGVLDWLDQMRQGAKDITAFQKQLDQLRKAGLSEPLVQEIASQGTLAGGDIATQILQGGKSLVSSLDSAQKSLQSAADNIGLNVAQPTVRRAAGGPIYGPGSTTSDSILVAASNEEFMQSAAAHRFWGTRFMDDVNNRRLPQRFASMMAGSQPRVVQEHHQHNTFHNSFPSSLTAEAAAVLAGQQTLARLSAMGRR</sequence>
<dbReference type="Pfam" id="PF10145">
    <property type="entry name" value="PhageMin_Tail"/>
    <property type="match status" value="1"/>
</dbReference>
<dbReference type="RefSeq" id="WP_182560554.1">
    <property type="nucleotide sequence ID" value="NZ_JACGWT010000004.1"/>
</dbReference>
<dbReference type="EMBL" id="JACGWT010000004">
    <property type="protein sequence ID" value="MBA8794924.1"/>
    <property type="molecule type" value="Genomic_DNA"/>
</dbReference>
<dbReference type="NCBIfam" id="TIGR01760">
    <property type="entry name" value="tape_meas_TP901"/>
    <property type="match status" value="1"/>
</dbReference>
<evidence type="ECO:0000256" key="2">
    <source>
        <dbReference type="SAM" id="MobiDB-lite"/>
    </source>
</evidence>
<evidence type="ECO:0000256" key="1">
    <source>
        <dbReference type="ARBA" id="ARBA00022612"/>
    </source>
</evidence>
<proteinExistence type="predicted"/>
<evidence type="ECO:0000313" key="5">
    <source>
        <dbReference type="Proteomes" id="UP000523079"/>
    </source>
</evidence>
<comment type="caution">
    <text evidence="4">The sequence shown here is derived from an EMBL/GenBank/DDBJ whole genome shotgun (WGS) entry which is preliminary data.</text>
</comment>
<feature type="compositionally biased region" description="Basic and acidic residues" evidence="2">
    <location>
        <begin position="1183"/>
        <end position="1200"/>
    </location>
</feature>
<accession>A0A7W3P6F4</accession>
<evidence type="ECO:0000259" key="3">
    <source>
        <dbReference type="Pfam" id="PF10145"/>
    </source>
</evidence>
<organism evidence="4 5">
    <name type="scientific">Microlunatus kandeliicorticis</name>
    <dbReference type="NCBI Taxonomy" id="1759536"/>
    <lineage>
        <taxon>Bacteria</taxon>
        <taxon>Bacillati</taxon>
        <taxon>Actinomycetota</taxon>
        <taxon>Actinomycetes</taxon>
        <taxon>Propionibacteriales</taxon>
        <taxon>Propionibacteriaceae</taxon>
        <taxon>Microlunatus</taxon>
    </lineage>
</organism>
<dbReference type="PANTHER" id="PTHR37813:SF1">
    <property type="entry name" value="FELS-2 PROPHAGE PROTEIN"/>
    <property type="match status" value="1"/>
</dbReference>
<reference evidence="4 5" key="1">
    <citation type="submission" date="2020-07" db="EMBL/GenBank/DDBJ databases">
        <title>Sequencing the genomes of 1000 actinobacteria strains.</title>
        <authorList>
            <person name="Klenk H.-P."/>
        </authorList>
    </citation>
    <scope>NUCLEOTIDE SEQUENCE [LARGE SCALE GENOMIC DNA]</scope>
    <source>
        <strain evidence="4 5">DSM 100723</strain>
    </source>
</reference>
<feature type="region of interest" description="Disordered" evidence="2">
    <location>
        <begin position="1183"/>
        <end position="1216"/>
    </location>
</feature>
<dbReference type="Proteomes" id="UP000523079">
    <property type="component" value="Unassembled WGS sequence"/>
</dbReference>